<dbReference type="Pfam" id="PF05193">
    <property type="entry name" value="Peptidase_M16_C"/>
    <property type="match status" value="1"/>
</dbReference>
<dbReference type="GO" id="GO:0046872">
    <property type="term" value="F:metal ion binding"/>
    <property type="evidence" value="ECO:0007669"/>
    <property type="project" value="InterPro"/>
</dbReference>
<reference evidence="4" key="1">
    <citation type="submission" date="2010-05" db="EMBL/GenBank/DDBJ databases">
        <title>The complete genome of Truepera radiovictris DSM 17093.</title>
        <authorList>
            <consortium name="US DOE Joint Genome Institute (JGI-PGF)"/>
            <person name="Lucas S."/>
            <person name="Copeland A."/>
            <person name="Lapidus A."/>
            <person name="Glavina del Rio T."/>
            <person name="Dalin E."/>
            <person name="Tice H."/>
            <person name="Bruce D."/>
            <person name="Goodwin L."/>
            <person name="Pitluck S."/>
            <person name="Kyrpides N."/>
            <person name="Mavromatis K."/>
            <person name="Ovchinnikova G."/>
            <person name="Munk A.C."/>
            <person name="Detter J.C."/>
            <person name="Han C."/>
            <person name="Tapia R."/>
            <person name="Land M."/>
            <person name="Hauser L."/>
            <person name="Markowitz V."/>
            <person name="Cheng J.-F."/>
            <person name="Hugenholtz P."/>
            <person name="Woyke T."/>
            <person name="Wu D."/>
            <person name="Tindall B."/>
            <person name="Pomrenke H.G."/>
            <person name="Brambilla E."/>
            <person name="Klenk H.-P."/>
            <person name="Eisen J.A."/>
        </authorList>
    </citation>
    <scope>NUCLEOTIDE SEQUENCE [LARGE SCALE GENOMIC DNA]</scope>
    <source>
        <strain evidence="4">DSM 17093 / CIP 108686 / LMG 22925 / RQ-24</strain>
    </source>
</reference>
<feature type="domain" description="Peptidase M16 C-terminal" evidence="2">
    <location>
        <begin position="171"/>
        <end position="341"/>
    </location>
</feature>
<dbReference type="PANTHER" id="PTHR11851">
    <property type="entry name" value="METALLOPROTEASE"/>
    <property type="match status" value="1"/>
</dbReference>
<evidence type="ECO:0000259" key="1">
    <source>
        <dbReference type="Pfam" id="PF00675"/>
    </source>
</evidence>
<dbReference type="InterPro" id="IPR007863">
    <property type="entry name" value="Peptidase_M16_C"/>
</dbReference>
<evidence type="ECO:0000313" key="4">
    <source>
        <dbReference type="Proteomes" id="UP000000379"/>
    </source>
</evidence>
<dbReference type="RefSeq" id="WP_013177503.1">
    <property type="nucleotide sequence ID" value="NC_014221.1"/>
</dbReference>
<dbReference type="InterPro" id="IPR011765">
    <property type="entry name" value="Pept_M16_N"/>
</dbReference>
<reference evidence="3 4" key="2">
    <citation type="journal article" date="2011" name="Stand. Genomic Sci.">
        <title>Complete genome sequence of Truepera radiovictrix type strain (RQ-24).</title>
        <authorList>
            <person name="Ivanova N."/>
            <person name="Rohde C."/>
            <person name="Munk C."/>
            <person name="Nolan M."/>
            <person name="Lucas S."/>
            <person name="Del Rio T.G."/>
            <person name="Tice H."/>
            <person name="Deshpande S."/>
            <person name="Cheng J.F."/>
            <person name="Tapia R."/>
            <person name="Han C."/>
            <person name="Goodwin L."/>
            <person name="Pitluck S."/>
            <person name="Liolios K."/>
            <person name="Mavromatis K."/>
            <person name="Mikhailova N."/>
            <person name="Pati A."/>
            <person name="Chen A."/>
            <person name="Palaniappan K."/>
            <person name="Land M."/>
            <person name="Hauser L."/>
            <person name="Chang Y.J."/>
            <person name="Jeffries C.D."/>
            <person name="Brambilla E."/>
            <person name="Rohde M."/>
            <person name="Goker M."/>
            <person name="Tindall B.J."/>
            <person name="Woyke T."/>
            <person name="Bristow J."/>
            <person name="Eisen J.A."/>
            <person name="Markowitz V."/>
            <person name="Hugenholtz P."/>
            <person name="Kyrpides N.C."/>
            <person name="Klenk H.P."/>
            <person name="Lapidus A."/>
        </authorList>
    </citation>
    <scope>NUCLEOTIDE SEQUENCE [LARGE SCALE GENOMIC DNA]</scope>
    <source>
        <strain evidence="4">DSM 17093 / CIP 108686 / LMG 22925 / RQ-24</strain>
    </source>
</reference>
<accession>D7CVA4</accession>
<dbReference type="Proteomes" id="UP000000379">
    <property type="component" value="Chromosome"/>
</dbReference>
<dbReference type="AlphaFoldDB" id="D7CVA4"/>
<dbReference type="STRING" id="649638.Trad_1004"/>
<dbReference type="HOGENOM" id="CLU_009902_3_3_0"/>
<evidence type="ECO:0000259" key="2">
    <source>
        <dbReference type="Pfam" id="PF05193"/>
    </source>
</evidence>
<organism evidence="3 4">
    <name type="scientific">Truepera radiovictrix (strain DSM 17093 / CIP 108686 / LMG 22925 / RQ-24)</name>
    <dbReference type="NCBI Taxonomy" id="649638"/>
    <lineage>
        <taxon>Bacteria</taxon>
        <taxon>Thermotogati</taxon>
        <taxon>Deinococcota</taxon>
        <taxon>Deinococci</taxon>
        <taxon>Trueperales</taxon>
        <taxon>Trueperaceae</taxon>
        <taxon>Truepera</taxon>
    </lineage>
</organism>
<evidence type="ECO:0000313" key="3">
    <source>
        <dbReference type="EMBL" id="ADI14132.1"/>
    </source>
</evidence>
<dbReference type="Pfam" id="PF00675">
    <property type="entry name" value="Peptidase_M16"/>
    <property type="match status" value="1"/>
</dbReference>
<keyword evidence="4" id="KW-1185">Reference proteome</keyword>
<dbReference type="eggNOG" id="COG0612">
    <property type="taxonomic scope" value="Bacteria"/>
</dbReference>
<dbReference type="Gene3D" id="3.30.830.10">
    <property type="entry name" value="Metalloenzyme, LuxS/M16 peptidase-like"/>
    <property type="match status" value="2"/>
</dbReference>
<dbReference type="KEGG" id="tra:Trad_1004"/>
<feature type="domain" description="Peptidase M16 N-terminal" evidence="1">
    <location>
        <begin position="27"/>
        <end position="154"/>
    </location>
</feature>
<gene>
    <name evidence="3" type="ordered locus">Trad_1004</name>
</gene>
<dbReference type="InterPro" id="IPR011249">
    <property type="entry name" value="Metalloenz_LuxS/M16"/>
</dbReference>
<dbReference type="PANTHER" id="PTHR11851:SF219">
    <property type="entry name" value="HYPOTHETICAL ZINC PROTEASE"/>
    <property type="match status" value="1"/>
</dbReference>
<sequence>MDPEPVIHTHTFENGLTLVLEPMPWLPSAAFELLLPFGAATDPTGAAGSATVLHDWLYRGAGGRDSRAFSDALDALGVRRGGGAGRESSSFSGSLLADALPEALGLYADLVRRPHLESGEFEGARALALQELASLDDSPTERLFIALTEALFASPHARSPYGEEAELRALTPEGVRADARRRLAPRGAVLSVAGGVAWEPLKETVAALFGDWQGDGVALPEVALKAPRRAHVAAPTAQTQIGVAFAALPPGDPHWYHNALAVGVLSGGMGSRLFSEVREKRALVYSVAAVSRTVRGFGYTLGYAGTTPERADETLRVLLRELERLREGVTEDELERARTGLLSSLVMQGESSGARASALARDLFLLGAPRTVAEVQAGVEAVTLESLNRFLANQRAPRFTVVTLGPKPLAAPSTPDALEGART</sequence>
<dbReference type="EMBL" id="CP002049">
    <property type="protein sequence ID" value="ADI14132.1"/>
    <property type="molecule type" value="Genomic_DNA"/>
</dbReference>
<dbReference type="InterPro" id="IPR050361">
    <property type="entry name" value="MPP/UQCRC_Complex"/>
</dbReference>
<dbReference type="OrthoDB" id="9811314at2"/>
<dbReference type="SUPFAM" id="SSF63411">
    <property type="entry name" value="LuxS/MPP-like metallohydrolase"/>
    <property type="match status" value="2"/>
</dbReference>
<protein>
    <submittedName>
        <fullName evidence="3">Peptidase M16 domain protein</fullName>
    </submittedName>
</protein>
<name>D7CVA4_TRURR</name>
<proteinExistence type="predicted"/>